<evidence type="ECO:0000313" key="3">
    <source>
        <dbReference type="Proteomes" id="UP000886653"/>
    </source>
</evidence>
<comment type="caution">
    <text evidence="2">The sequence shown here is derived from an EMBL/GenBank/DDBJ whole genome shotgun (WGS) entry which is preliminary data.</text>
</comment>
<organism evidence="2 3">
    <name type="scientific">Cronartium quercuum f. sp. fusiforme G11</name>
    <dbReference type="NCBI Taxonomy" id="708437"/>
    <lineage>
        <taxon>Eukaryota</taxon>
        <taxon>Fungi</taxon>
        <taxon>Dikarya</taxon>
        <taxon>Basidiomycota</taxon>
        <taxon>Pucciniomycotina</taxon>
        <taxon>Pucciniomycetes</taxon>
        <taxon>Pucciniales</taxon>
        <taxon>Coleosporiaceae</taxon>
        <taxon>Cronartium</taxon>
    </lineage>
</organism>
<protein>
    <submittedName>
        <fullName evidence="2">Uncharacterized protein</fullName>
    </submittedName>
</protein>
<gene>
    <name evidence="2" type="ORF">CROQUDRAFT_94729</name>
</gene>
<reference evidence="2" key="1">
    <citation type="submission" date="2013-11" db="EMBL/GenBank/DDBJ databases">
        <title>Genome sequence of the fusiform rust pathogen reveals effectors for host alternation and coevolution with pine.</title>
        <authorList>
            <consortium name="DOE Joint Genome Institute"/>
            <person name="Smith K."/>
            <person name="Pendleton A."/>
            <person name="Kubisiak T."/>
            <person name="Anderson C."/>
            <person name="Salamov A."/>
            <person name="Aerts A."/>
            <person name="Riley R."/>
            <person name="Clum A."/>
            <person name="Lindquist E."/>
            <person name="Ence D."/>
            <person name="Campbell M."/>
            <person name="Kronenberg Z."/>
            <person name="Feau N."/>
            <person name="Dhillon B."/>
            <person name="Hamelin R."/>
            <person name="Burleigh J."/>
            <person name="Smith J."/>
            <person name="Yandell M."/>
            <person name="Nelson C."/>
            <person name="Grigoriev I."/>
            <person name="Davis J."/>
        </authorList>
    </citation>
    <scope>NUCLEOTIDE SEQUENCE</scope>
    <source>
        <strain evidence="2">G11</strain>
    </source>
</reference>
<proteinExistence type="predicted"/>
<feature type="chain" id="PRO_5040107926" evidence="1">
    <location>
        <begin position="18"/>
        <end position="646"/>
    </location>
</feature>
<keyword evidence="1" id="KW-0732">Signal</keyword>
<feature type="signal peptide" evidence="1">
    <location>
        <begin position="1"/>
        <end position="17"/>
    </location>
</feature>
<name>A0A9P6NIF9_9BASI</name>
<keyword evidence="3" id="KW-1185">Reference proteome</keyword>
<accession>A0A9P6NIF9</accession>
<sequence length="646" mass="74169">MYVSFIVLAIITLQVLGMHRPLNPKSRENLHTVQEAVAIVDPDGAIRLENPQAIIQPTHHNVPNSLRPQTQLTVYHNAGAVSHSAENPNQEIQAQIETLVNCWEFFEKENTDFGTSSYNSAVKDLAKDIALNISTWPHHPKKNSYLEKKWIGLAQEAWKAPILDLRERIWTLSIVAALGDHLELDPQGLTEYFDLEPMGHAEVLELKAAKRGTFILENIRWFGSTSLKAGNKELNECMERAEMIRKFEIERHESYGGLRKSKTIEGFLKQYLLNLQLPAEEEQTSELVSTLRGRFQKTIVPEWEGDYTRAIFGHLLKYTSATQKKLQELLENREFIRDIRQPGAKRDLALLCGDKEIESLSGIDQKLIQPLRDFTQPPPEDSIHYLLELLKQQLIAKNEKMCAKIYRLLMAVVLLHTSAETKLIEALQIDKETGPDPLILQAYMISCSELSWSKEKEEYYDYDTWIFENYPTYLNKVLSNEIDHLYPYNHRELASSLRSLPPNSKDITDDEIISFYQKVVDTLQQADPAHYPMFLECLLLPLGFNRRSASVLLHHMDKDESFRDTILKGTKWLVAPNSARTKRRKPGVDKDILYSEIINQMPLRPSQLKTFAYNIGTSAPEPFPTQKGLVRSPQQAKGILAWRFLI</sequence>
<dbReference type="AlphaFoldDB" id="A0A9P6NIF9"/>
<evidence type="ECO:0000256" key="1">
    <source>
        <dbReference type="SAM" id="SignalP"/>
    </source>
</evidence>
<evidence type="ECO:0000313" key="2">
    <source>
        <dbReference type="EMBL" id="KAG0144694.1"/>
    </source>
</evidence>
<dbReference type="EMBL" id="MU167290">
    <property type="protein sequence ID" value="KAG0144694.1"/>
    <property type="molecule type" value="Genomic_DNA"/>
</dbReference>
<dbReference type="Proteomes" id="UP000886653">
    <property type="component" value="Unassembled WGS sequence"/>
</dbReference>
<dbReference type="OrthoDB" id="10370526at2759"/>